<name>A0A067H7A1_CITSI</name>
<dbReference type="GO" id="GO:1902600">
    <property type="term" value="P:proton transmembrane transport"/>
    <property type="evidence" value="ECO:0007669"/>
    <property type="project" value="InterPro"/>
</dbReference>
<evidence type="ECO:0000256" key="10">
    <source>
        <dbReference type="SAM" id="Phobius"/>
    </source>
</evidence>
<feature type="transmembrane region" description="Helical" evidence="10">
    <location>
        <begin position="83"/>
        <end position="101"/>
    </location>
</feature>
<evidence type="ECO:0000259" key="12">
    <source>
        <dbReference type="Pfam" id="PF23256"/>
    </source>
</evidence>
<dbReference type="SMR" id="A0A067H7A1"/>
<evidence type="ECO:0000256" key="1">
    <source>
        <dbReference type="ARBA" id="ARBA00004141"/>
    </source>
</evidence>
<feature type="transmembrane region" description="Helical" evidence="10">
    <location>
        <begin position="401"/>
        <end position="423"/>
    </location>
</feature>
<evidence type="ECO:0000313" key="15">
    <source>
        <dbReference type="Proteomes" id="UP000027120"/>
    </source>
</evidence>
<keyword evidence="4 10" id="KW-0812">Transmembrane</keyword>
<evidence type="ECO:0000313" key="14">
    <source>
        <dbReference type="EMBL" id="KDO83456.1"/>
    </source>
</evidence>
<evidence type="ECO:0000259" key="13">
    <source>
        <dbReference type="Pfam" id="PF23259"/>
    </source>
</evidence>
<accession>A0A067H7A1</accession>
<proteinExistence type="inferred from homology"/>
<keyword evidence="7" id="KW-0406">Ion transport</keyword>
<dbReference type="GO" id="GO:0006885">
    <property type="term" value="P:regulation of pH"/>
    <property type="evidence" value="ECO:0000318"/>
    <property type="project" value="GO_Central"/>
</dbReference>
<comment type="subcellular location">
    <subcellularLocation>
        <location evidence="1">Membrane</location>
        <topology evidence="1">Multi-pass membrane protein</topology>
    </subcellularLocation>
</comment>
<keyword evidence="8 10" id="KW-0472">Membrane</keyword>
<evidence type="ECO:0000256" key="8">
    <source>
        <dbReference type="ARBA" id="ARBA00023136"/>
    </source>
</evidence>
<dbReference type="GO" id="GO:0015297">
    <property type="term" value="F:antiporter activity"/>
    <property type="evidence" value="ECO:0007669"/>
    <property type="project" value="InterPro"/>
</dbReference>
<feature type="transmembrane region" description="Helical" evidence="10">
    <location>
        <begin position="145"/>
        <end position="164"/>
    </location>
</feature>
<evidence type="ECO:0000256" key="7">
    <source>
        <dbReference type="ARBA" id="ARBA00023065"/>
    </source>
</evidence>
<comment type="similarity">
    <text evidence="9">Belongs to the monovalent cation:proton antiporter 2 (CPA2) transporter (TC 2.A.37) family. CHX (TC 2.A.37.4) subfamily.</text>
</comment>
<organism evidence="14 15">
    <name type="scientific">Citrus sinensis</name>
    <name type="common">Sweet orange</name>
    <name type="synonym">Citrus aurantium var. sinensis</name>
    <dbReference type="NCBI Taxonomy" id="2711"/>
    <lineage>
        <taxon>Eukaryota</taxon>
        <taxon>Viridiplantae</taxon>
        <taxon>Streptophyta</taxon>
        <taxon>Embryophyta</taxon>
        <taxon>Tracheophyta</taxon>
        <taxon>Spermatophyta</taxon>
        <taxon>Magnoliopsida</taxon>
        <taxon>eudicotyledons</taxon>
        <taxon>Gunneridae</taxon>
        <taxon>Pentapetalae</taxon>
        <taxon>rosids</taxon>
        <taxon>malvids</taxon>
        <taxon>Sapindales</taxon>
        <taxon>Rutaceae</taxon>
        <taxon>Aurantioideae</taxon>
        <taxon>Citrus</taxon>
    </lineage>
</organism>
<dbReference type="Pfam" id="PF23259">
    <property type="entry name" value="CHX17_C"/>
    <property type="match status" value="1"/>
</dbReference>
<feature type="domain" description="Cation/H(+) antiporter central" evidence="12">
    <location>
        <begin position="477"/>
        <end position="612"/>
    </location>
</feature>
<evidence type="ECO:0000256" key="6">
    <source>
        <dbReference type="ARBA" id="ARBA00022989"/>
    </source>
</evidence>
<dbReference type="Proteomes" id="UP000027120">
    <property type="component" value="Unassembled WGS sequence"/>
</dbReference>
<dbReference type="PANTHER" id="PTHR32468">
    <property type="entry name" value="CATION/H + ANTIPORTER"/>
    <property type="match status" value="1"/>
</dbReference>
<keyword evidence="6 10" id="KW-1133">Transmembrane helix</keyword>
<feature type="transmembrane region" description="Helical" evidence="10">
    <location>
        <begin position="339"/>
        <end position="361"/>
    </location>
</feature>
<dbReference type="FunFam" id="1.20.1530.20:FF:000025">
    <property type="entry name" value="Cation/H(+) antiporter 28"/>
    <property type="match status" value="1"/>
</dbReference>
<evidence type="ECO:0000256" key="5">
    <source>
        <dbReference type="ARBA" id="ARBA00022958"/>
    </source>
</evidence>
<dbReference type="STRING" id="2711.A0A067H7A1"/>
<dbReference type="InterPro" id="IPR038770">
    <property type="entry name" value="Na+/solute_symporter_sf"/>
</dbReference>
<evidence type="ECO:0000256" key="3">
    <source>
        <dbReference type="ARBA" id="ARBA00022538"/>
    </source>
</evidence>
<dbReference type="InterPro" id="IPR057290">
    <property type="entry name" value="CHX17_C"/>
</dbReference>
<feature type="transmembrane region" description="Helical" evidence="10">
    <location>
        <begin position="117"/>
        <end position="138"/>
    </location>
</feature>
<feature type="transmembrane region" description="Helical" evidence="10">
    <location>
        <begin position="262"/>
        <end position="289"/>
    </location>
</feature>
<dbReference type="PaxDb" id="2711-XP_006483678.1"/>
<evidence type="ECO:0000256" key="9">
    <source>
        <dbReference type="ARBA" id="ARBA00038341"/>
    </source>
</evidence>
<feature type="domain" description="Cation/H+ exchanger transmembrane" evidence="11">
    <location>
        <begin position="39"/>
        <end position="417"/>
    </location>
</feature>
<dbReference type="GO" id="GO:0098662">
    <property type="term" value="P:inorganic cation transmembrane transport"/>
    <property type="evidence" value="ECO:0000318"/>
    <property type="project" value="GO_Central"/>
</dbReference>
<dbReference type="GO" id="GO:0006813">
    <property type="term" value="P:potassium ion transport"/>
    <property type="evidence" value="ECO:0007669"/>
    <property type="project" value="UniProtKB-KW"/>
</dbReference>
<feature type="transmembrane region" description="Helical" evidence="10">
    <location>
        <begin position="310"/>
        <end position="327"/>
    </location>
</feature>
<feature type="transmembrane region" description="Helical" evidence="10">
    <location>
        <begin position="373"/>
        <end position="395"/>
    </location>
</feature>
<feature type="transmembrane region" description="Helical" evidence="10">
    <location>
        <begin position="224"/>
        <end position="242"/>
    </location>
</feature>
<keyword evidence="15" id="KW-1185">Reference proteome</keyword>
<dbReference type="Gene3D" id="1.20.1530.20">
    <property type="match status" value="1"/>
</dbReference>
<dbReference type="AlphaFoldDB" id="A0A067H7A1"/>
<dbReference type="GO" id="GO:0012505">
    <property type="term" value="C:endomembrane system"/>
    <property type="evidence" value="ECO:0000318"/>
    <property type="project" value="GO_Central"/>
</dbReference>
<dbReference type="Pfam" id="PF23256">
    <property type="entry name" value="CHX17_2nd"/>
    <property type="match status" value="1"/>
</dbReference>
<reference evidence="14 15" key="1">
    <citation type="submission" date="2014-04" db="EMBL/GenBank/DDBJ databases">
        <authorList>
            <consortium name="International Citrus Genome Consortium"/>
            <person name="Gmitter F."/>
            <person name="Chen C."/>
            <person name="Farmerie W."/>
            <person name="Harkins T."/>
            <person name="Desany B."/>
            <person name="Mohiuddin M."/>
            <person name="Kodira C."/>
            <person name="Borodovsky M."/>
            <person name="Lomsadze A."/>
            <person name="Burns P."/>
            <person name="Jenkins J."/>
            <person name="Prochnik S."/>
            <person name="Shu S."/>
            <person name="Chapman J."/>
            <person name="Pitluck S."/>
            <person name="Schmutz J."/>
            <person name="Rokhsar D."/>
        </authorList>
    </citation>
    <scope>NUCLEOTIDE SEQUENCE</scope>
</reference>
<sequence length="792" mass="87262">MSHNSSKNGTSPAQKCKDFVGVTFADGSGKIVGLLLAYVLTNLAHHLLKPMHQPRITSDIVIGLFLGNIQPIRNGFELEMIQTLNYIVEFGMICYMFVLGLEMDPYVIFKPPTRDAIVAYGGMLSTFILGCSLTPFLHYSTHRKIVVAITLSFTLAGSGSHILTRVITNLKIGKSDIGKLGMAAGIHSDMITMLIICIGAVFVLPQGNNTQEQIQSAIKMSASLIFQSVFAAKVSPVFMNWINNENPEGKAMKGTHLVLSLAFMVAVCSCSPFYGYSPILSAFMAGIFFPSEGRMSKWTVGKVNYLLSTLYYPIFFFWMGFHAKLFTFEADTLGTWGRFFFLIVISTAGKVVGTVICGLMLGFHWPESVSLGLLLSAKGHFYIFLAIMGAVHNYITHTTAASLVIMIFFTIVHTPFVVQNIIGRARKHAPTKRMALQWLDPSNQLQILLCLHGSQNITSTLNFLEISRGTANPGVAVYVTDMIELTDQIAATLVQNEGIDTVTVTDKAVMEMREEITTAVQSYVDENGGGITLKRMLALSTFSGMPQDICILAEDLMVSLIILPFHKRQLEDGTLDEGHPGFRYVNRKLLRNATCSVGILVDRGFGSIENISRSQAASLNVAVIFIGGKDDREALAYASRVARHPAVKLTVIRFLLDNSENPQRRAATYKDNTAELEEEMKIDDECFAEFYERQVAEGHVAYAEKHLANSSETFATLRSLEGQYALIIVGRGERANSILTVGMNDWQQCPELGPIGDVLSGSDFLVRTSVLIIKQHDFKGELDGLDEDFSVM</sequence>
<evidence type="ECO:0000256" key="4">
    <source>
        <dbReference type="ARBA" id="ARBA00022692"/>
    </source>
</evidence>
<dbReference type="EMBL" id="KK784875">
    <property type="protein sequence ID" value="KDO83456.1"/>
    <property type="molecule type" value="Genomic_DNA"/>
</dbReference>
<evidence type="ECO:0000256" key="2">
    <source>
        <dbReference type="ARBA" id="ARBA00022448"/>
    </source>
</evidence>
<dbReference type="InterPro" id="IPR057291">
    <property type="entry name" value="CHX17_2nd"/>
</dbReference>
<dbReference type="InterPro" id="IPR050794">
    <property type="entry name" value="CPA2_transporter"/>
</dbReference>
<protein>
    <submittedName>
        <fullName evidence="14">Uncharacterized protein</fullName>
    </submittedName>
</protein>
<dbReference type="Pfam" id="PF00999">
    <property type="entry name" value="Na_H_Exchanger"/>
    <property type="match status" value="1"/>
</dbReference>
<dbReference type="PANTHER" id="PTHR32468:SF145">
    <property type="entry name" value="CATION_H(+) ANTIPORTER 28"/>
    <property type="match status" value="1"/>
</dbReference>
<keyword evidence="3" id="KW-0633">Potassium transport</keyword>
<evidence type="ECO:0000259" key="11">
    <source>
        <dbReference type="Pfam" id="PF00999"/>
    </source>
</evidence>
<gene>
    <name evidence="14" type="ORF">CISIN_1g038269mg</name>
</gene>
<dbReference type="GO" id="GO:0016020">
    <property type="term" value="C:membrane"/>
    <property type="evidence" value="ECO:0007669"/>
    <property type="project" value="UniProtKB-SubCell"/>
</dbReference>
<keyword evidence="5" id="KW-0630">Potassium</keyword>
<dbReference type="eggNOG" id="KOG1650">
    <property type="taxonomic scope" value="Eukaryota"/>
</dbReference>
<keyword evidence="2" id="KW-0813">Transport</keyword>
<dbReference type="InterPro" id="IPR006153">
    <property type="entry name" value="Cation/H_exchanger_TM"/>
</dbReference>
<feature type="transmembrane region" description="Helical" evidence="10">
    <location>
        <begin position="184"/>
        <end position="204"/>
    </location>
</feature>
<feature type="domain" description="Cation/H(+) antiporter C-terminal" evidence="13">
    <location>
        <begin position="618"/>
        <end position="776"/>
    </location>
</feature>